<feature type="non-terminal residue" evidence="2">
    <location>
        <position position="1"/>
    </location>
</feature>
<dbReference type="AlphaFoldDB" id="A0A0F8ZBC7"/>
<keyword evidence="1" id="KW-1133">Transmembrane helix</keyword>
<organism evidence="2">
    <name type="scientific">marine sediment metagenome</name>
    <dbReference type="NCBI Taxonomy" id="412755"/>
    <lineage>
        <taxon>unclassified sequences</taxon>
        <taxon>metagenomes</taxon>
        <taxon>ecological metagenomes</taxon>
    </lineage>
</organism>
<feature type="transmembrane region" description="Helical" evidence="1">
    <location>
        <begin position="15"/>
        <end position="35"/>
    </location>
</feature>
<accession>A0A0F8ZBC7</accession>
<keyword evidence="1" id="KW-0812">Transmembrane</keyword>
<dbReference type="EMBL" id="LAZR01061340">
    <property type="protein sequence ID" value="KKK63774.1"/>
    <property type="molecule type" value="Genomic_DNA"/>
</dbReference>
<name>A0A0F8ZBC7_9ZZZZ</name>
<comment type="caution">
    <text evidence="2">The sequence shown here is derived from an EMBL/GenBank/DDBJ whole genome shotgun (WGS) entry which is preliminary data.</text>
</comment>
<evidence type="ECO:0000256" key="1">
    <source>
        <dbReference type="SAM" id="Phobius"/>
    </source>
</evidence>
<proteinExistence type="predicted"/>
<sequence>FGFRLMGLFNRLGQTALYATVIGLVTLAVLNLAGVI</sequence>
<gene>
    <name evidence="2" type="ORF">LCGC14_2990930</name>
</gene>
<evidence type="ECO:0000313" key="2">
    <source>
        <dbReference type="EMBL" id="KKK63774.1"/>
    </source>
</evidence>
<keyword evidence="1" id="KW-0472">Membrane</keyword>
<protein>
    <submittedName>
        <fullName evidence="2">Uncharacterized protein</fullName>
    </submittedName>
</protein>
<reference evidence="2" key="1">
    <citation type="journal article" date="2015" name="Nature">
        <title>Complex archaea that bridge the gap between prokaryotes and eukaryotes.</title>
        <authorList>
            <person name="Spang A."/>
            <person name="Saw J.H."/>
            <person name="Jorgensen S.L."/>
            <person name="Zaremba-Niedzwiedzka K."/>
            <person name="Martijn J."/>
            <person name="Lind A.E."/>
            <person name="van Eijk R."/>
            <person name="Schleper C."/>
            <person name="Guy L."/>
            <person name="Ettema T.J."/>
        </authorList>
    </citation>
    <scope>NUCLEOTIDE SEQUENCE</scope>
</reference>